<evidence type="ECO:0000256" key="1">
    <source>
        <dbReference type="SAM" id="MobiDB-lite"/>
    </source>
</evidence>
<reference evidence="2 3" key="1">
    <citation type="journal article" date="2023" name="bioRxiv">
        <title>Conserved and derived expression patterns and positive selection on dental genes reveal complex evolutionary context of ever-growing rodent molars.</title>
        <authorList>
            <person name="Calamari Z.T."/>
            <person name="Song A."/>
            <person name="Cohen E."/>
            <person name="Akter M."/>
            <person name="Roy R.D."/>
            <person name="Hallikas O."/>
            <person name="Christensen M.M."/>
            <person name="Li P."/>
            <person name="Marangoni P."/>
            <person name="Jernvall J."/>
            <person name="Klein O.D."/>
        </authorList>
    </citation>
    <scope>NUCLEOTIDE SEQUENCE [LARGE SCALE GENOMIC DNA]</scope>
    <source>
        <strain evidence="2">V071</strain>
    </source>
</reference>
<sequence>MWTPLPASTSPGGGTTDTCPGSPLIAARSAAGLLPGVTSDQDHVRGVVMGVTDLSLRLGAPCSYQIPLHLDPVRSWRASIPDSAGQTYPNPHFPGLGFESPAFLRHPLLTGRHGFAKITNCL</sequence>
<feature type="region of interest" description="Disordered" evidence="1">
    <location>
        <begin position="1"/>
        <end position="22"/>
    </location>
</feature>
<protein>
    <submittedName>
        <fullName evidence="2">Uncharacterized protein</fullName>
    </submittedName>
</protein>
<feature type="compositionally biased region" description="Polar residues" evidence="1">
    <location>
        <begin position="1"/>
        <end position="10"/>
    </location>
</feature>
<keyword evidence="3" id="KW-1185">Reference proteome</keyword>
<dbReference type="AlphaFoldDB" id="A0AAW0HIJ0"/>
<proteinExistence type="predicted"/>
<evidence type="ECO:0000313" key="3">
    <source>
        <dbReference type="Proteomes" id="UP001488838"/>
    </source>
</evidence>
<organism evidence="2 3">
    <name type="scientific">Myodes glareolus</name>
    <name type="common">Bank vole</name>
    <name type="synonym">Clethrionomys glareolus</name>
    <dbReference type="NCBI Taxonomy" id="447135"/>
    <lineage>
        <taxon>Eukaryota</taxon>
        <taxon>Metazoa</taxon>
        <taxon>Chordata</taxon>
        <taxon>Craniata</taxon>
        <taxon>Vertebrata</taxon>
        <taxon>Euteleostomi</taxon>
        <taxon>Mammalia</taxon>
        <taxon>Eutheria</taxon>
        <taxon>Euarchontoglires</taxon>
        <taxon>Glires</taxon>
        <taxon>Rodentia</taxon>
        <taxon>Myomorpha</taxon>
        <taxon>Muroidea</taxon>
        <taxon>Cricetidae</taxon>
        <taxon>Arvicolinae</taxon>
        <taxon>Myodes</taxon>
    </lineage>
</organism>
<accession>A0AAW0HIJ0</accession>
<dbReference type="Proteomes" id="UP001488838">
    <property type="component" value="Unassembled WGS sequence"/>
</dbReference>
<gene>
    <name evidence="2" type="ORF">U0070_023525</name>
</gene>
<evidence type="ECO:0000313" key="2">
    <source>
        <dbReference type="EMBL" id="KAK7802408.1"/>
    </source>
</evidence>
<dbReference type="EMBL" id="JBBHLL010000464">
    <property type="protein sequence ID" value="KAK7802408.1"/>
    <property type="molecule type" value="Genomic_DNA"/>
</dbReference>
<comment type="caution">
    <text evidence="2">The sequence shown here is derived from an EMBL/GenBank/DDBJ whole genome shotgun (WGS) entry which is preliminary data.</text>
</comment>
<name>A0AAW0HIJ0_MYOGA</name>